<dbReference type="InterPro" id="IPR036873">
    <property type="entry name" value="Rhodanese-like_dom_sf"/>
</dbReference>
<name>C6BWW1_MARSD</name>
<dbReference type="PANTHER" id="PTHR43031:SF1">
    <property type="entry name" value="PYRIDINE NUCLEOTIDE-DISULPHIDE OXIDOREDUCTASE"/>
    <property type="match status" value="1"/>
</dbReference>
<dbReference type="EMBL" id="CP001649">
    <property type="protein sequence ID" value="ACS78441.1"/>
    <property type="molecule type" value="Genomic_DNA"/>
</dbReference>
<dbReference type="SUPFAM" id="SSF52821">
    <property type="entry name" value="Rhodanese/Cell cycle control phosphatase"/>
    <property type="match status" value="3"/>
</dbReference>
<evidence type="ECO:0000259" key="2">
    <source>
        <dbReference type="PROSITE" id="PS50206"/>
    </source>
</evidence>
<dbReference type="eggNOG" id="COG2897">
    <property type="taxonomic scope" value="Bacteria"/>
</dbReference>
<dbReference type="AlphaFoldDB" id="C6BWW1"/>
<feature type="domain" description="Rhodanese" evidence="2">
    <location>
        <begin position="277"/>
        <end position="354"/>
    </location>
</feature>
<feature type="chain" id="PRO_5002959863" evidence="1">
    <location>
        <begin position="26"/>
        <end position="370"/>
    </location>
</feature>
<dbReference type="Gene3D" id="3.40.250.10">
    <property type="entry name" value="Rhodanese-like domain"/>
    <property type="match status" value="3"/>
</dbReference>
<gene>
    <name evidence="3" type="ordered locus">Desal_0374</name>
</gene>
<sequence>MRKMQFFKVVVLALCLAFIAAPAMAKEVVPKSKMQDWMYKDMVDTDFVAKYAKMPKPEGVMIIDSRPYKGKYILGYIPTAVSIPDSKFDEMTDKLPKDKNTLLIFYCQGLKCKLSHKSAKKAVKLGYKNVKVYPYGYPGWMKSGRYGGIGLETVAEMMANGDPYMLIDARPTKKFLAGSIPSAISIPDSKWAKRTGLLPADKKNTKLIYFCGGYKCKLSHKSAIRAMGIGYKNVHVAEAGYPGWKKMFGASGAVEVKSGGEEGSIDIEQFKKIVAENPNSIMLIDVRDADEYAQGHIPSAVNMSVDMLEKKIKTLPADKPIVFVCTTGARSGEAYYMTLDMRPDIKKVYYLEAETDFHKDGSFTIHTPKK</sequence>
<feature type="signal peptide" evidence="1">
    <location>
        <begin position="1"/>
        <end position="25"/>
    </location>
</feature>
<dbReference type="STRING" id="526222.Desal_0374"/>
<organism evidence="3 4">
    <name type="scientific">Maridesulfovibrio salexigens (strain ATCC 14822 / DSM 2638 / NCIMB 8403 / VKM B-1763)</name>
    <name type="common">Desulfovibrio salexigens</name>
    <dbReference type="NCBI Taxonomy" id="526222"/>
    <lineage>
        <taxon>Bacteria</taxon>
        <taxon>Pseudomonadati</taxon>
        <taxon>Thermodesulfobacteriota</taxon>
        <taxon>Desulfovibrionia</taxon>
        <taxon>Desulfovibrionales</taxon>
        <taxon>Desulfovibrionaceae</taxon>
        <taxon>Maridesulfovibrio</taxon>
    </lineage>
</organism>
<dbReference type="PROSITE" id="PS50206">
    <property type="entry name" value="RHODANESE_3"/>
    <property type="match status" value="3"/>
</dbReference>
<dbReference type="SMART" id="SM00450">
    <property type="entry name" value="RHOD"/>
    <property type="match status" value="3"/>
</dbReference>
<protein>
    <submittedName>
        <fullName evidence="3">Rhodanese domain protein</fullName>
    </submittedName>
</protein>
<dbReference type="InterPro" id="IPR001763">
    <property type="entry name" value="Rhodanese-like_dom"/>
</dbReference>
<accession>C6BWW1</accession>
<dbReference type="CDD" id="cd00158">
    <property type="entry name" value="RHOD"/>
    <property type="match status" value="3"/>
</dbReference>
<dbReference type="Proteomes" id="UP000002601">
    <property type="component" value="Chromosome"/>
</dbReference>
<feature type="domain" description="Rhodanese" evidence="2">
    <location>
        <begin position="160"/>
        <end position="253"/>
    </location>
</feature>
<evidence type="ECO:0000256" key="1">
    <source>
        <dbReference type="SAM" id="SignalP"/>
    </source>
</evidence>
<proteinExistence type="predicted"/>
<dbReference type="HOGENOM" id="CLU_047687_0_0_7"/>
<dbReference type="InterPro" id="IPR050229">
    <property type="entry name" value="GlpE_sulfurtransferase"/>
</dbReference>
<dbReference type="Pfam" id="PF00581">
    <property type="entry name" value="Rhodanese"/>
    <property type="match status" value="3"/>
</dbReference>
<evidence type="ECO:0000313" key="3">
    <source>
        <dbReference type="EMBL" id="ACS78441.1"/>
    </source>
</evidence>
<keyword evidence="4" id="KW-1185">Reference proteome</keyword>
<dbReference type="RefSeq" id="WP_012765967.1">
    <property type="nucleotide sequence ID" value="NC_012881.1"/>
</dbReference>
<dbReference type="KEGG" id="dsa:Desal_0374"/>
<dbReference type="OrthoDB" id="9789585at2"/>
<keyword evidence="1" id="KW-0732">Signal</keyword>
<reference evidence="3 4" key="1">
    <citation type="submission" date="2009-06" db="EMBL/GenBank/DDBJ databases">
        <title>Complete sequence of Desulfovibrio salexigens DSM 2638.</title>
        <authorList>
            <consortium name="US DOE Joint Genome Institute"/>
            <person name="Lucas S."/>
            <person name="Copeland A."/>
            <person name="Lapidus A."/>
            <person name="Glavina del Rio T."/>
            <person name="Tice H."/>
            <person name="Bruce D."/>
            <person name="Goodwin L."/>
            <person name="Pitluck S."/>
            <person name="Munk A.C."/>
            <person name="Brettin T."/>
            <person name="Detter J.C."/>
            <person name="Han C."/>
            <person name="Tapia R."/>
            <person name="Larimer F."/>
            <person name="Land M."/>
            <person name="Hauser L."/>
            <person name="Kyrpides N."/>
            <person name="Anderson I."/>
            <person name="Wall J.D."/>
            <person name="Arkin A.P."/>
            <person name="Dehal P."/>
            <person name="Chivian D."/>
            <person name="Giles B."/>
            <person name="Hazen T.C."/>
        </authorList>
    </citation>
    <scope>NUCLEOTIDE SEQUENCE [LARGE SCALE GENOMIC DNA]</scope>
    <source>
        <strain evidence="4">ATCC 14822 / DSM 2638 / NCIMB 8403 / VKM B-1763</strain>
    </source>
</reference>
<evidence type="ECO:0000313" key="4">
    <source>
        <dbReference type="Proteomes" id="UP000002601"/>
    </source>
</evidence>
<feature type="domain" description="Rhodanese" evidence="2">
    <location>
        <begin position="56"/>
        <end position="149"/>
    </location>
</feature>
<dbReference type="eggNOG" id="COG0607">
    <property type="taxonomic scope" value="Bacteria"/>
</dbReference>
<dbReference type="PANTHER" id="PTHR43031">
    <property type="entry name" value="FAD-DEPENDENT OXIDOREDUCTASE"/>
    <property type="match status" value="1"/>
</dbReference>